<dbReference type="EMBL" id="KV744835">
    <property type="protein sequence ID" value="OCK84552.1"/>
    <property type="molecule type" value="Genomic_DNA"/>
</dbReference>
<dbReference type="AlphaFoldDB" id="A0A8E2EID0"/>
<feature type="region of interest" description="Disordered" evidence="8">
    <location>
        <begin position="1"/>
        <end position="49"/>
    </location>
</feature>
<name>A0A8E2EID0_9PEZI</name>
<dbReference type="OrthoDB" id="10250504at2759"/>
<organism evidence="10 11">
    <name type="scientific">Lepidopterella palustris CBS 459.81</name>
    <dbReference type="NCBI Taxonomy" id="1314670"/>
    <lineage>
        <taxon>Eukaryota</taxon>
        <taxon>Fungi</taxon>
        <taxon>Dikarya</taxon>
        <taxon>Ascomycota</taxon>
        <taxon>Pezizomycotina</taxon>
        <taxon>Dothideomycetes</taxon>
        <taxon>Pleosporomycetidae</taxon>
        <taxon>Mytilinidiales</taxon>
        <taxon>Argynnaceae</taxon>
        <taxon>Lepidopterella</taxon>
    </lineage>
</organism>
<reference evidence="10 11" key="1">
    <citation type="journal article" date="2016" name="Nat. Commun.">
        <title>Ectomycorrhizal ecology is imprinted in the genome of the dominant symbiotic fungus Cenococcum geophilum.</title>
        <authorList>
            <consortium name="DOE Joint Genome Institute"/>
            <person name="Peter M."/>
            <person name="Kohler A."/>
            <person name="Ohm R.A."/>
            <person name="Kuo A."/>
            <person name="Krutzmann J."/>
            <person name="Morin E."/>
            <person name="Arend M."/>
            <person name="Barry K.W."/>
            <person name="Binder M."/>
            <person name="Choi C."/>
            <person name="Clum A."/>
            <person name="Copeland A."/>
            <person name="Grisel N."/>
            <person name="Haridas S."/>
            <person name="Kipfer T."/>
            <person name="LaButti K."/>
            <person name="Lindquist E."/>
            <person name="Lipzen A."/>
            <person name="Maire R."/>
            <person name="Meier B."/>
            <person name="Mihaltcheva S."/>
            <person name="Molinier V."/>
            <person name="Murat C."/>
            <person name="Poggeler S."/>
            <person name="Quandt C.A."/>
            <person name="Sperisen C."/>
            <person name="Tritt A."/>
            <person name="Tisserant E."/>
            <person name="Crous P.W."/>
            <person name="Henrissat B."/>
            <person name="Nehls U."/>
            <person name="Egli S."/>
            <person name="Spatafora J.W."/>
            <person name="Grigoriev I.V."/>
            <person name="Martin F.M."/>
        </authorList>
    </citation>
    <scope>NUCLEOTIDE SEQUENCE [LARGE SCALE GENOMIC DNA]</scope>
    <source>
        <strain evidence="10 11">CBS 459.81</strain>
    </source>
</reference>
<evidence type="ECO:0000256" key="2">
    <source>
        <dbReference type="ARBA" id="ARBA00005930"/>
    </source>
</evidence>
<dbReference type="Gene3D" id="2.40.50.1060">
    <property type="match status" value="1"/>
</dbReference>
<comment type="similarity">
    <text evidence="2">Belongs to the eukaryotic RPA43 RNA polymerase subunit family.</text>
</comment>
<dbReference type="InterPro" id="IPR036898">
    <property type="entry name" value="RNA_pol_Rpb7-like_N_sf"/>
</dbReference>
<evidence type="ECO:0000313" key="10">
    <source>
        <dbReference type="EMBL" id="OCK84552.1"/>
    </source>
</evidence>
<evidence type="ECO:0000256" key="4">
    <source>
        <dbReference type="ARBA" id="ARBA00022553"/>
    </source>
</evidence>
<proteinExistence type="inferred from homology"/>
<keyword evidence="6 7" id="KW-0539">Nucleus</keyword>
<evidence type="ECO:0000256" key="7">
    <source>
        <dbReference type="RuleBase" id="RU369086"/>
    </source>
</evidence>
<dbReference type="GO" id="GO:0005736">
    <property type="term" value="C:RNA polymerase I complex"/>
    <property type="evidence" value="ECO:0007669"/>
    <property type="project" value="TreeGrafter"/>
</dbReference>
<evidence type="ECO:0000259" key="9">
    <source>
        <dbReference type="Pfam" id="PF17875"/>
    </source>
</evidence>
<keyword evidence="4" id="KW-0597">Phosphoprotein</keyword>
<evidence type="ECO:0000256" key="1">
    <source>
        <dbReference type="ARBA" id="ARBA00004604"/>
    </source>
</evidence>
<keyword evidence="5 7" id="KW-0804">Transcription</keyword>
<dbReference type="FunFam" id="3.30.1490.120:FF:000004">
    <property type="entry name" value="RNA polymerase I subunit Rpa43"/>
    <property type="match status" value="1"/>
</dbReference>
<protein>
    <recommendedName>
        <fullName evidence="7">DNA-directed RNA polymerase subunit</fullName>
    </recommendedName>
</protein>
<evidence type="ECO:0000256" key="3">
    <source>
        <dbReference type="ARBA" id="ARBA00022478"/>
    </source>
</evidence>
<evidence type="ECO:0000256" key="6">
    <source>
        <dbReference type="ARBA" id="ARBA00023242"/>
    </source>
</evidence>
<sequence>MSAEAAPSQAPAHQKKSHRKHKDKSEKHRSKKRRHDDEQPTTEFSTTDETPFHIQTTSLYLPLTPIAQSDPIAGLCAEHLSPLILTYYPPLSGVLLSYANIRLSETPFPRTNRDPSLPILAKAIDEYAATFIWLTADFLILRPEKGVWIEGWVNLHNESHLGLIYLNFISASIPCAQLPASWKWVSGRSRKGKKVPDDGEGEGYWVDGSGEKVEGMIRFRIKESNMQAKTDEERGFITITGTLLDDEERES</sequence>
<accession>A0A8E2EID0</accession>
<feature type="domain" description="RPA43 OB" evidence="9">
    <location>
        <begin position="143"/>
        <end position="244"/>
    </location>
</feature>
<dbReference type="GO" id="GO:0006362">
    <property type="term" value="P:transcription elongation by RNA polymerase I"/>
    <property type="evidence" value="ECO:0007669"/>
    <property type="project" value="UniProtKB-ARBA"/>
</dbReference>
<dbReference type="GO" id="GO:0006361">
    <property type="term" value="P:transcription initiation at RNA polymerase I promoter"/>
    <property type="evidence" value="ECO:0007669"/>
    <property type="project" value="UniProtKB-ARBA"/>
</dbReference>
<gene>
    <name evidence="10" type="ORF">K432DRAFT_344968</name>
</gene>
<dbReference type="Pfam" id="PF17875">
    <property type="entry name" value="RPA43_OB"/>
    <property type="match status" value="1"/>
</dbReference>
<evidence type="ECO:0000256" key="5">
    <source>
        <dbReference type="ARBA" id="ARBA00023163"/>
    </source>
</evidence>
<comment type="subcellular location">
    <subcellularLocation>
        <location evidence="1">Nucleus</location>
        <location evidence="1">Nucleolus</location>
    </subcellularLocation>
</comment>
<dbReference type="PANTHER" id="PTHR12709:SF5">
    <property type="entry name" value="DNA-DIRECTED RNA POLYMERASE I SUBUNIT RPA43"/>
    <property type="match status" value="1"/>
</dbReference>
<dbReference type="PANTHER" id="PTHR12709">
    <property type="entry name" value="DNA-DIRECTED RNA POLYMERASE II, III"/>
    <property type="match status" value="1"/>
</dbReference>
<keyword evidence="11" id="KW-1185">Reference proteome</keyword>
<dbReference type="InterPro" id="IPR045113">
    <property type="entry name" value="Rpb7-like"/>
</dbReference>
<dbReference type="Proteomes" id="UP000250266">
    <property type="component" value="Unassembled WGS sequence"/>
</dbReference>
<comment type="function">
    <text evidence="7">DNA-dependent RNA polymerase which catalyzes the transcription of DNA into RNA using the four ribonucleoside triphosphates as substrates.</text>
</comment>
<feature type="compositionally biased region" description="Basic residues" evidence="8">
    <location>
        <begin position="13"/>
        <end position="34"/>
    </location>
</feature>
<evidence type="ECO:0000313" key="11">
    <source>
        <dbReference type="Proteomes" id="UP000250266"/>
    </source>
</evidence>
<dbReference type="CDD" id="cd04328">
    <property type="entry name" value="RNAP_I_Rpa43_N"/>
    <property type="match status" value="1"/>
</dbReference>
<evidence type="ECO:0000256" key="8">
    <source>
        <dbReference type="SAM" id="MobiDB-lite"/>
    </source>
</evidence>
<dbReference type="InterPro" id="IPR041178">
    <property type="entry name" value="RPA43_OB"/>
</dbReference>
<dbReference type="Gene3D" id="3.30.1490.120">
    <property type="entry name" value="RNA polymerase Rpb7-like, N-terminal domain"/>
    <property type="match status" value="1"/>
</dbReference>
<dbReference type="InterPro" id="IPR041901">
    <property type="entry name" value="RNAP_I_Rpa43_N"/>
</dbReference>
<keyword evidence="3 7" id="KW-0240">DNA-directed RNA polymerase</keyword>